<dbReference type="PANTHER" id="PTHR30086">
    <property type="entry name" value="ARGININE EXPORTER PROTEIN ARGO"/>
    <property type="match status" value="1"/>
</dbReference>
<keyword evidence="3 6" id="KW-0812">Transmembrane</keyword>
<sequence>MDWPHLLAFNLTLLAAMASPGPALLLALRTSLVQGPRAGIATGLGLGTMAAAWTAAALLGLEAIFALVPWAYLTLKVAGALYLLWLAAALWRDARTPLSESGRSAGGQAFRTGLLVNLANPKSVLFAASVLLVIFPAGLAPHEKALIVANHLAVEWTLCSLFALALATPPARSGYLALKPVLDRVAAAVLAALGLKLLIDR</sequence>
<keyword evidence="4 6" id="KW-1133">Transmembrane helix</keyword>
<organism evidence="7 8">
    <name type="scientific">Roseivivax halodurans JCM 10272</name>
    <dbReference type="NCBI Taxonomy" id="1449350"/>
    <lineage>
        <taxon>Bacteria</taxon>
        <taxon>Pseudomonadati</taxon>
        <taxon>Pseudomonadota</taxon>
        <taxon>Alphaproteobacteria</taxon>
        <taxon>Rhodobacterales</taxon>
        <taxon>Roseobacteraceae</taxon>
        <taxon>Roseivivax</taxon>
    </lineage>
</organism>
<comment type="subcellular location">
    <subcellularLocation>
        <location evidence="1">Cell membrane</location>
        <topology evidence="1">Multi-pass membrane protein</topology>
    </subcellularLocation>
</comment>
<evidence type="ECO:0000256" key="3">
    <source>
        <dbReference type="ARBA" id="ARBA00022692"/>
    </source>
</evidence>
<evidence type="ECO:0000256" key="4">
    <source>
        <dbReference type="ARBA" id="ARBA00022989"/>
    </source>
</evidence>
<dbReference type="eggNOG" id="COG1280">
    <property type="taxonomic scope" value="Bacteria"/>
</dbReference>
<comment type="caution">
    <text evidence="7">The sequence shown here is derived from an EMBL/GenBank/DDBJ whole genome shotgun (WGS) entry which is preliminary data.</text>
</comment>
<dbReference type="Pfam" id="PF01810">
    <property type="entry name" value="LysE"/>
    <property type="match status" value="1"/>
</dbReference>
<dbReference type="PATRIC" id="fig|1449350.3.peg.352"/>
<dbReference type="GO" id="GO:0005886">
    <property type="term" value="C:plasma membrane"/>
    <property type="evidence" value="ECO:0007669"/>
    <property type="project" value="UniProtKB-SubCell"/>
</dbReference>
<keyword evidence="5 6" id="KW-0472">Membrane</keyword>
<dbReference type="STRING" id="1449350.OCH239_01745"/>
<evidence type="ECO:0000313" key="7">
    <source>
        <dbReference type="EMBL" id="ETX16573.1"/>
    </source>
</evidence>
<keyword evidence="2" id="KW-1003">Cell membrane</keyword>
<accession>X7EN35</accession>
<dbReference type="PANTHER" id="PTHR30086:SF20">
    <property type="entry name" value="ARGININE EXPORTER PROTEIN ARGO-RELATED"/>
    <property type="match status" value="1"/>
</dbReference>
<name>X7EN35_9RHOB</name>
<proteinExistence type="predicted"/>
<evidence type="ECO:0000256" key="2">
    <source>
        <dbReference type="ARBA" id="ARBA00022475"/>
    </source>
</evidence>
<keyword evidence="8" id="KW-1185">Reference proteome</keyword>
<feature type="transmembrane region" description="Helical" evidence="6">
    <location>
        <begin position="37"/>
        <end position="61"/>
    </location>
</feature>
<evidence type="ECO:0000256" key="5">
    <source>
        <dbReference type="ARBA" id="ARBA00023136"/>
    </source>
</evidence>
<gene>
    <name evidence="7" type="ORF">OCH239_01745</name>
</gene>
<dbReference type="EMBL" id="JALZ01000001">
    <property type="protein sequence ID" value="ETX16573.1"/>
    <property type="molecule type" value="Genomic_DNA"/>
</dbReference>
<dbReference type="AlphaFoldDB" id="X7EN35"/>
<evidence type="ECO:0000256" key="1">
    <source>
        <dbReference type="ARBA" id="ARBA00004651"/>
    </source>
</evidence>
<evidence type="ECO:0000256" key="6">
    <source>
        <dbReference type="SAM" id="Phobius"/>
    </source>
</evidence>
<dbReference type="GO" id="GO:0015171">
    <property type="term" value="F:amino acid transmembrane transporter activity"/>
    <property type="evidence" value="ECO:0007669"/>
    <property type="project" value="TreeGrafter"/>
</dbReference>
<dbReference type="RefSeq" id="WP_037257716.1">
    <property type="nucleotide sequence ID" value="NZ_JALZ01000001.1"/>
</dbReference>
<protein>
    <submittedName>
        <fullName evidence="7">Lysine transporter LysE</fullName>
    </submittedName>
</protein>
<feature type="transmembrane region" description="Helical" evidence="6">
    <location>
        <begin position="152"/>
        <end position="169"/>
    </location>
</feature>
<dbReference type="Proteomes" id="UP000022447">
    <property type="component" value="Unassembled WGS sequence"/>
</dbReference>
<dbReference type="InterPro" id="IPR001123">
    <property type="entry name" value="LeuE-type"/>
</dbReference>
<reference evidence="7 8" key="1">
    <citation type="submission" date="2014-01" db="EMBL/GenBank/DDBJ databases">
        <title>Roseivivax halodurans JCM 10272 Genome Sequencing.</title>
        <authorList>
            <person name="Lai Q."/>
            <person name="Li G."/>
            <person name="Shao Z."/>
        </authorList>
    </citation>
    <scope>NUCLEOTIDE SEQUENCE [LARGE SCALE GENOMIC DNA]</scope>
    <source>
        <strain evidence="7 8">JCM 10272</strain>
    </source>
</reference>
<dbReference type="OrthoDB" id="9804822at2"/>
<evidence type="ECO:0000313" key="8">
    <source>
        <dbReference type="Proteomes" id="UP000022447"/>
    </source>
</evidence>
<feature type="transmembrane region" description="Helical" evidence="6">
    <location>
        <begin position="123"/>
        <end position="140"/>
    </location>
</feature>
<feature type="transmembrane region" description="Helical" evidence="6">
    <location>
        <begin position="73"/>
        <end position="91"/>
    </location>
</feature>